<keyword evidence="3" id="KW-1185">Reference proteome</keyword>
<dbReference type="CDD" id="cd20071">
    <property type="entry name" value="SET_SMYD"/>
    <property type="match status" value="1"/>
</dbReference>
<dbReference type="SUPFAM" id="SSF82199">
    <property type="entry name" value="SET domain"/>
    <property type="match status" value="1"/>
</dbReference>
<feature type="domain" description="SET" evidence="1">
    <location>
        <begin position="122"/>
        <end position="290"/>
    </location>
</feature>
<dbReference type="InterPro" id="IPR053185">
    <property type="entry name" value="SET_domain_protein"/>
</dbReference>
<proteinExistence type="predicted"/>
<dbReference type="InterPro" id="IPR001214">
    <property type="entry name" value="SET_dom"/>
</dbReference>
<organism evidence="2 3">
    <name type="scientific">Mycena chlorophos</name>
    <name type="common">Agaric fungus</name>
    <name type="synonym">Agaricus chlorophos</name>
    <dbReference type="NCBI Taxonomy" id="658473"/>
    <lineage>
        <taxon>Eukaryota</taxon>
        <taxon>Fungi</taxon>
        <taxon>Dikarya</taxon>
        <taxon>Basidiomycota</taxon>
        <taxon>Agaricomycotina</taxon>
        <taxon>Agaricomycetes</taxon>
        <taxon>Agaricomycetidae</taxon>
        <taxon>Agaricales</taxon>
        <taxon>Marasmiineae</taxon>
        <taxon>Mycenaceae</taxon>
        <taxon>Mycena</taxon>
    </lineage>
</organism>
<dbReference type="Gene3D" id="2.170.270.10">
    <property type="entry name" value="SET domain"/>
    <property type="match status" value="1"/>
</dbReference>
<dbReference type="Pfam" id="PF00856">
    <property type="entry name" value="SET"/>
    <property type="match status" value="1"/>
</dbReference>
<comment type="caution">
    <text evidence="2">The sequence shown here is derived from an EMBL/GenBank/DDBJ whole genome shotgun (WGS) entry which is preliminary data.</text>
</comment>
<protein>
    <submittedName>
        <fullName evidence="2">SET domain-containing protein</fullName>
    </submittedName>
</protein>
<gene>
    <name evidence="2" type="ORF">HMN09_01008800</name>
</gene>
<dbReference type="PANTHER" id="PTHR47332:SF4">
    <property type="entry name" value="SET DOMAIN-CONTAINING PROTEIN 5"/>
    <property type="match status" value="1"/>
</dbReference>
<reference evidence="2" key="1">
    <citation type="submission" date="2020-05" db="EMBL/GenBank/DDBJ databases">
        <title>Mycena genomes resolve the evolution of fungal bioluminescence.</title>
        <authorList>
            <person name="Tsai I.J."/>
        </authorList>
    </citation>
    <scope>NUCLEOTIDE SEQUENCE</scope>
    <source>
        <strain evidence="2">110903Hualien_Pintung</strain>
    </source>
</reference>
<dbReference type="PANTHER" id="PTHR47332">
    <property type="entry name" value="SET DOMAIN-CONTAINING PROTEIN 5"/>
    <property type="match status" value="1"/>
</dbReference>
<evidence type="ECO:0000313" key="3">
    <source>
        <dbReference type="Proteomes" id="UP000613580"/>
    </source>
</evidence>
<accession>A0A8H6SHF3</accession>
<sequence length="443" mass="49916">MKRGFLNSTKGKAAIASTASSDSSKAPTGHHILQGHNIANAPFGRLDKVQVPKGFETDLSMVRRLKDAAEYAKADYLWVNMPEVPWTEEPVTECLFVRGTREILLETPGFPQRLPPTPSNGPAFRVAPSPGKGLGLFSTRALKQGEVILTERPLLMTPIAVRTTHPQTFSEAESVQHSLNEFERFAQHAVNRMEDESRRKAFFELQNSHLEDGSGPIVGRIRTNGIGVEGLQPGISGTVGSYSAVCDAISRLNHSCSPNTFAKFSRAMFAFALYAVRDIAEGEELTFSYLEMFPPAAERAKKCLPYAFTCTCRACTPPTQESDARRREILDFNSRSESLCTRWMEDRALPDDWLIKQYLAQLVRLEKEKLQYCEYYCIAMTALMDCYIALGDRRRASKWAARVKRLTWIDYPERYFASLDGLLDPESAAYVKHKMWRTRVGIY</sequence>
<dbReference type="Proteomes" id="UP000613580">
    <property type="component" value="Unassembled WGS sequence"/>
</dbReference>
<evidence type="ECO:0000259" key="1">
    <source>
        <dbReference type="PROSITE" id="PS50280"/>
    </source>
</evidence>
<dbReference type="InterPro" id="IPR046341">
    <property type="entry name" value="SET_dom_sf"/>
</dbReference>
<evidence type="ECO:0000313" key="2">
    <source>
        <dbReference type="EMBL" id="KAF7297880.1"/>
    </source>
</evidence>
<dbReference type="OrthoDB" id="5945798at2759"/>
<dbReference type="EMBL" id="JACAZE010000015">
    <property type="protein sequence ID" value="KAF7297880.1"/>
    <property type="molecule type" value="Genomic_DNA"/>
</dbReference>
<dbReference type="PROSITE" id="PS50280">
    <property type="entry name" value="SET"/>
    <property type="match status" value="1"/>
</dbReference>
<name>A0A8H6SHF3_MYCCL</name>
<dbReference type="SMART" id="SM00317">
    <property type="entry name" value="SET"/>
    <property type="match status" value="1"/>
</dbReference>
<dbReference type="AlphaFoldDB" id="A0A8H6SHF3"/>